<comment type="similarity">
    <text evidence="1">Belongs to the GeBP family.</text>
</comment>
<feature type="compositionally biased region" description="Acidic residues" evidence="2">
    <location>
        <begin position="53"/>
        <end position="77"/>
    </location>
</feature>
<dbReference type="GO" id="GO:0006355">
    <property type="term" value="P:regulation of DNA-templated transcription"/>
    <property type="evidence" value="ECO:0007669"/>
    <property type="project" value="InterPro"/>
</dbReference>
<dbReference type="GO" id="GO:0005634">
    <property type="term" value="C:nucleus"/>
    <property type="evidence" value="ECO:0007669"/>
    <property type="project" value="TreeGrafter"/>
</dbReference>
<gene>
    <name evidence="4" type="ORF">Cgig2_019400</name>
</gene>
<feature type="region of interest" description="Disordered" evidence="2">
    <location>
        <begin position="1"/>
        <end position="178"/>
    </location>
</feature>
<feature type="compositionally biased region" description="Acidic residues" evidence="2">
    <location>
        <begin position="18"/>
        <end position="35"/>
    </location>
</feature>
<dbReference type="InterPro" id="IPR053932">
    <property type="entry name" value="GeBP-like_DBD"/>
</dbReference>
<proteinExistence type="inferred from homology"/>
<comment type="caution">
    <text evidence="4">The sequence shown here is derived from an EMBL/GenBank/DDBJ whole genome shotgun (WGS) entry which is preliminary data.</text>
</comment>
<feature type="domain" description="Glabrous enhancer-binding protein-like DBD" evidence="3">
    <location>
        <begin position="178"/>
        <end position="271"/>
    </location>
</feature>
<reference evidence="4" key="1">
    <citation type="submission" date="2022-04" db="EMBL/GenBank/DDBJ databases">
        <title>Carnegiea gigantea Genome sequencing and assembly v2.</title>
        <authorList>
            <person name="Copetti D."/>
            <person name="Sanderson M.J."/>
            <person name="Burquez A."/>
            <person name="Wojciechowski M.F."/>
        </authorList>
    </citation>
    <scope>NUCLEOTIDE SEQUENCE</scope>
    <source>
        <strain evidence="4">SGP5-SGP5p</strain>
        <tissue evidence="4">Aerial part</tissue>
    </source>
</reference>
<protein>
    <recommendedName>
        <fullName evidence="3">Glabrous enhancer-binding protein-like DBD domain-containing protein</fullName>
    </recommendedName>
</protein>
<organism evidence="4 5">
    <name type="scientific">Carnegiea gigantea</name>
    <dbReference type="NCBI Taxonomy" id="171969"/>
    <lineage>
        <taxon>Eukaryota</taxon>
        <taxon>Viridiplantae</taxon>
        <taxon>Streptophyta</taxon>
        <taxon>Embryophyta</taxon>
        <taxon>Tracheophyta</taxon>
        <taxon>Spermatophyta</taxon>
        <taxon>Magnoliopsida</taxon>
        <taxon>eudicotyledons</taxon>
        <taxon>Gunneridae</taxon>
        <taxon>Pentapetalae</taxon>
        <taxon>Caryophyllales</taxon>
        <taxon>Cactineae</taxon>
        <taxon>Cactaceae</taxon>
        <taxon>Cactoideae</taxon>
        <taxon>Echinocereeae</taxon>
        <taxon>Carnegiea</taxon>
    </lineage>
</organism>
<evidence type="ECO:0000256" key="2">
    <source>
        <dbReference type="SAM" id="MobiDB-lite"/>
    </source>
</evidence>
<dbReference type="AlphaFoldDB" id="A0A9Q1QMX3"/>
<dbReference type="InterPro" id="IPR007592">
    <property type="entry name" value="GEBP"/>
</dbReference>
<evidence type="ECO:0000313" key="5">
    <source>
        <dbReference type="Proteomes" id="UP001153076"/>
    </source>
</evidence>
<dbReference type="Pfam" id="PF04504">
    <property type="entry name" value="GeBP-like_DBD"/>
    <property type="match status" value="1"/>
</dbReference>
<evidence type="ECO:0000259" key="3">
    <source>
        <dbReference type="Pfam" id="PF04504"/>
    </source>
</evidence>
<sequence>MASKKSRPLDDPPAASSSEEEESSSEEEEEEEEEIPQNPESNSKPQPKQPQPSEEEEEEESEEEEEEEEESEDEDEQQGQNKKTQKETQAPKKDPQPEPESETESDSQKASDFTIKPIKSVEEKPETPVSKPAAKRRAENGGKGSKPKKSKTSTEASAEEEEEGGGVATPAEKKSSINRLWSEEDEIAMLKGLIEFQANMKKDPAAHQQEFHEFVKKSLHVDVSKSQVMDKIRRLKNKFKTNMKKSTNGEDPVFSKPHEYKAFQLSKKIWGGQNGVDDAANTVNSQEKSITREKPSVDGKSSGGRNSRKSSNDKLALVDVNANANANANAGTPKEEDLVVRMSEKTELNQGKDDEELGEVYPFLMGSFRRDYISNMLIPEFVKSNLSLVGSSELKELDRKWKKQNAAEMEVFLGRIDLVREETRMDHATILGGYYY</sequence>
<dbReference type="Proteomes" id="UP001153076">
    <property type="component" value="Unassembled WGS sequence"/>
</dbReference>
<dbReference type="PANTHER" id="PTHR31662:SF98">
    <property type="entry name" value="STOREKEEPER PROTEIN-LIKE"/>
    <property type="match status" value="1"/>
</dbReference>
<feature type="compositionally biased region" description="Basic and acidic residues" evidence="2">
    <location>
        <begin position="84"/>
        <end position="96"/>
    </location>
</feature>
<feature type="region of interest" description="Disordered" evidence="2">
    <location>
        <begin position="274"/>
        <end position="313"/>
    </location>
</feature>
<accession>A0A9Q1QMX3</accession>
<dbReference type="OrthoDB" id="661680at2759"/>
<evidence type="ECO:0000256" key="1">
    <source>
        <dbReference type="ARBA" id="ARBA00010820"/>
    </source>
</evidence>
<dbReference type="PANTHER" id="PTHR31662">
    <property type="entry name" value="BNAANNG10740D PROTEIN-RELATED"/>
    <property type="match status" value="1"/>
</dbReference>
<evidence type="ECO:0000313" key="4">
    <source>
        <dbReference type="EMBL" id="KAJ8447406.1"/>
    </source>
</evidence>
<keyword evidence="5" id="KW-1185">Reference proteome</keyword>
<name>A0A9Q1QMX3_9CARY</name>
<dbReference type="EMBL" id="JAKOGI010000038">
    <property type="protein sequence ID" value="KAJ8447406.1"/>
    <property type="molecule type" value="Genomic_DNA"/>
</dbReference>